<dbReference type="AlphaFoldDB" id="A0A0E9MP65"/>
<keyword evidence="2" id="KW-1185">Reference proteome</keyword>
<gene>
    <name evidence="1" type="ORF">SCH01S_28_00850</name>
</gene>
<dbReference type="Proteomes" id="UP000033202">
    <property type="component" value="Unassembled WGS sequence"/>
</dbReference>
<evidence type="ECO:0000313" key="1">
    <source>
        <dbReference type="EMBL" id="GAO39226.1"/>
    </source>
</evidence>
<evidence type="ECO:0000313" key="2">
    <source>
        <dbReference type="Proteomes" id="UP000033202"/>
    </source>
</evidence>
<reference evidence="1 2" key="1">
    <citation type="submission" date="2015-04" db="EMBL/GenBank/DDBJ databases">
        <title>Whole genome shotgun sequence of Sphingomonas changbaiensis NBRC 104936.</title>
        <authorList>
            <person name="Katano-Makiyama Y."/>
            <person name="Hosoyama A."/>
            <person name="Hashimoto M."/>
            <person name="Noguchi M."/>
            <person name="Tsuchikane K."/>
            <person name="Ohji S."/>
            <person name="Yamazoe A."/>
            <person name="Ichikawa N."/>
            <person name="Kimura A."/>
            <person name="Fujita N."/>
        </authorList>
    </citation>
    <scope>NUCLEOTIDE SEQUENCE [LARGE SCALE GENOMIC DNA]</scope>
    <source>
        <strain evidence="1 2">NBRC 104936</strain>
    </source>
</reference>
<protein>
    <submittedName>
        <fullName evidence="1">Uncharacterized protein</fullName>
    </submittedName>
</protein>
<name>A0A0E9MP65_9SPHN</name>
<organism evidence="1 2">
    <name type="scientific">Sphingomonas changbaiensis NBRC 104936</name>
    <dbReference type="NCBI Taxonomy" id="1219043"/>
    <lineage>
        <taxon>Bacteria</taxon>
        <taxon>Pseudomonadati</taxon>
        <taxon>Pseudomonadota</taxon>
        <taxon>Alphaproteobacteria</taxon>
        <taxon>Sphingomonadales</taxon>
        <taxon>Sphingomonadaceae</taxon>
        <taxon>Sphingomonas</taxon>
    </lineage>
</organism>
<proteinExistence type="predicted"/>
<sequence length="241" mass="26807">MLGSSEVRLHWSSVSLTRCEVYFERYHNNALEAVRRASMSILDNDVQSTVTQYGRSSVDRSGGALSIRLSLSKSRTLVIYAKERRRLRFEVQRTGKAGVARSRAPETFENLFRLLRADKRHSHEQVPWGTIGLQFDEPDAPTLADLVAIFRKVFRAAASDADAASETIATLLIDGGIMVDETNNGSIIGALEREGLVARVRLRSRAPKRSAPRFALTEPYASLQRRLRELLPVVAGGISEP</sequence>
<dbReference type="EMBL" id="BBWU01000028">
    <property type="protein sequence ID" value="GAO39226.1"/>
    <property type="molecule type" value="Genomic_DNA"/>
</dbReference>
<comment type="caution">
    <text evidence="1">The sequence shown here is derived from an EMBL/GenBank/DDBJ whole genome shotgun (WGS) entry which is preliminary data.</text>
</comment>
<accession>A0A0E9MP65</accession>